<gene>
    <name evidence="1" type="ORF">WN55_00090</name>
</gene>
<name>A0A154NYF7_DUFNO</name>
<evidence type="ECO:0000313" key="2">
    <source>
        <dbReference type="Proteomes" id="UP000076502"/>
    </source>
</evidence>
<dbReference type="Proteomes" id="UP000076502">
    <property type="component" value="Unassembled WGS sequence"/>
</dbReference>
<dbReference type="EMBL" id="KQ434772">
    <property type="protein sequence ID" value="KZC03910.1"/>
    <property type="molecule type" value="Genomic_DNA"/>
</dbReference>
<organism evidence="1 2">
    <name type="scientific">Dufourea novaeangliae</name>
    <name type="common">Sweat bee</name>
    <dbReference type="NCBI Taxonomy" id="178035"/>
    <lineage>
        <taxon>Eukaryota</taxon>
        <taxon>Metazoa</taxon>
        <taxon>Ecdysozoa</taxon>
        <taxon>Arthropoda</taxon>
        <taxon>Hexapoda</taxon>
        <taxon>Insecta</taxon>
        <taxon>Pterygota</taxon>
        <taxon>Neoptera</taxon>
        <taxon>Endopterygota</taxon>
        <taxon>Hymenoptera</taxon>
        <taxon>Apocrita</taxon>
        <taxon>Aculeata</taxon>
        <taxon>Apoidea</taxon>
        <taxon>Anthophila</taxon>
        <taxon>Halictidae</taxon>
        <taxon>Rophitinae</taxon>
        <taxon>Dufourea</taxon>
    </lineage>
</organism>
<evidence type="ECO:0000313" key="1">
    <source>
        <dbReference type="EMBL" id="KZC03910.1"/>
    </source>
</evidence>
<reference evidence="1 2" key="1">
    <citation type="submission" date="2015-07" db="EMBL/GenBank/DDBJ databases">
        <title>The genome of Dufourea novaeangliae.</title>
        <authorList>
            <person name="Pan H."/>
            <person name="Kapheim K."/>
        </authorList>
    </citation>
    <scope>NUCLEOTIDE SEQUENCE [LARGE SCALE GENOMIC DNA]</scope>
    <source>
        <strain evidence="1">0120121106</strain>
        <tissue evidence="1">Whole body</tissue>
    </source>
</reference>
<dbReference type="AlphaFoldDB" id="A0A154NYF7"/>
<protein>
    <submittedName>
        <fullName evidence="1">Uncharacterized protein</fullName>
    </submittedName>
</protein>
<keyword evidence="2" id="KW-1185">Reference proteome</keyword>
<sequence>MISGTPSITTPRSRATADTSAAINFAIAHFHDIRNVALRGTVLFTRVRTTVLCLFFPTSEPYRILTSHILTAQNSLCGSNFNGLYAA</sequence>
<accession>A0A154NYF7</accession>
<proteinExistence type="predicted"/>